<feature type="transmembrane region" description="Helical" evidence="2">
    <location>
        <begin position="110"/>
        <end position="133"/>
    </location>
</feature>
<dbReference type="Proteomes" id="UP001501759">
    <property type="component" value="Unassembled WGS sequence"/>
</dbReference>
<evidence type="ECO:0000313" key="5">
    <source>
        <dbReference type="Proteomes" id="UP001501759"/>
    </source>
</evidence>
<feature type="transmembrane region" description="Helical" evidence="2">
    <location>
        <begin position="154"/>
        <end position="170"/>
    </location>
</feature>
<keyword evidence="2" id="KW-1133">Transmembrane helix</keyword>
<evidence type="ECO:0000256" key="1">
    <source>
        <dbReference type="SAM" id="MobiDB-lite"/>
    </source>
</evidence>
<keyword evidence="2" id="KW-0812">Transmembrane</keyword>
<gene>
    <name evidence="4" type="ORF">GCM10023335_65040</name>
</gene>
<reference evidence="5" key="1">
    <citation type="journal article" date="2019" name="Int. J. Syst. Evol. Microbiol.">
        <title>The Global Catalogue of Microorganisms (GCM) 10K type strain sequencing project: providing services to taxonomists for standard genome sequencing and annotation.</title>
        <authorList>
            <consortium name="The Broad Institute Genomics Platform"/>
            <consortium name="The Broad Institute Genome Sequencing Center for Infectious Disease"/>
            <person name="Wu L."/>
            <person name="Ma J."/>
        </authorList>
    </citation>
    <scope>NUCLEOTIDE SEQUENCE [LARGE SCALE GENOMIC DNA]</scope>
    <source>
        <strain evidence="5">JCM 18409</strain>
    </source>
</reference>
<feature type="transmembrane region" description="Helical" evidence="2">
    <location>
        <begin position="62"/>
        <end position="82"/>
    </location>
</feature>
<dbReference type="Pfam" id="PF14219">
    <property type="entry name" value="DUF4328"/>
    <property type="match status" value="1"/>
</dbReference>
<protein>
    <recommendedName>
        <fullName evidence="3">DUF4328 domain-containing protein</fullName>
    </recommendedName>
</protein>
<sequence length="287" mass="31011">MLCTHCRHFEATAGDGLCDICTVATAAPHRPGSARRFAGSQRSGSSQPPAAHLRSPVGLAQATVVMLAVSAAAGLFTLYSVLSAYGLVSDIAAGAFEAVDQDDLDLADRLLVASGRLQFVLEIATAVVFVCWFHRVRVNAEVFGPQEHRMRRGWAVWGWFVPVVNLWFPRRVAADVWDASAPLPTLSLADGTRMPSSSHLLLNSWWLTWVAAALTDRLSGRSVRGADTPAELREAMGMLGVAEVLWVVAAVLAVLFVRRLTRMQDDKARRGPLVAAAVRPAPNHPFP</sequence>
<name>A0ABP9JFE9_9ACTN</name>
<keyword evidence="5" id="KW-1185">Reference proteome</keyword>
<feature type="transmembrane region" description="Helical" evidence="2">
    <location>
        <begin position="235"/>
        <end position="257"/>
    </location>
</feature>
<dbReference type="EMBL" id="BAABKB010000030">
    <property type="protein sequence ID" value="GAA5027865.1"/>
    <property type="molecule type" value="Genomic_DNA"/>
</dbReference>
<feature type="domain" description="DUF4328" evidence="3">
    <location>
        <begin position="98"/>
        <end position="262"/>
    </location>
</feature>
<evidence type="ECO:0000259" key="3">
    <source>
        <dbReference type="Pfam" id="PF14219"/>
    </source>
</evidence>
<dbReference type="RefSeq" id="WP_345656321.1">
    <property type="nucleotide sequence ID" value="NZ_BAABKB010000030.1"/>
</dbReference>
<evidence type="ECO:0000256" key="2">
    <source>
        <dbReference type="SAM" id="Phobius"/>
    </source>
</evidence>
<evidence type="ECO:0000313" key="4">
    <source>
        <dbReference type="EMBL" id="GAA5027865.1"/>
    </source>
</evidence>
<proteinExistence type="predicted"/>
<keyword evidence="2" id="KW-0472">Membrane</keyword>
<organism evidence="4 5">
    <name type="scientific">Streptomyces siamensis</name>
    <dbReference type="NCBI Taxonomy" id="1274986"/>
    <lineage>
        <taxon>Bacteria</taxon>
        <taxon>Bacillati</taxon>
        <taxon>Actinomycetota</taxon>
        <taxon>Actinomycetes</taxon>
        <taxon>Kitasatosporales</taxon>
        <taxon>Streptomycetaceae</taxon>
        <taxon>Streptomyces</taxon>
    </lineage>
</organism>
<dbReference type="InterPro" id="IPR025565">
    <property type="entry name" value="DUF4328"/>
</dbReference>
<accession>A0ABP9JFE9</accession>
<comment type="caution">
    <text evidence="4">The sequence shown here is derived from an EMBL/GenBank/DDBJ whole genome shotgun (WGS) entry which is preliminary data.</text>
</comment>
<feature type="region of interest" description="Disordered" evidence="1">
    <location>
        <begin position="31"/>
        <end position="52"/>
    </location>
</feature>